<evidence type="ECO:0000256" key="5">
    <source>
        <dbReference type="SAM" id="MobiDB-lite"/>
    </source>
</evidence>
<feature type="domain" description="Peptidase A1" evidence="7">
    <location>
        <begin position="98"/>
        <end position="477"/>
    </location>
</feature>
<dbReference type="PROSITE" id="PS00141">
    <property type="entry name" value="ASP_PROTEASE"/>
    <property type="match status" value="1"/>
</dbReference>
<dbReference type="InterPro" id="IPR001461">
    <property type="entry name" value="Aspartic_peptidase_A1"/>
</dbReference>
<dbReference type="InterPro" id="IPR033121">
    <property type="entry name" value="PEPTIDASE_A1"/>
</dbReference>
<dbReference type="SUPFAM" id="SSF50630">
    <property type="entry name" value="Acid proteases"/>
    <property type="match status" value="1"/>
</dbReference>
<dbReference type="Pfam" id="PF00026">
    <property type="entry name" value="Asp"/>
    <property type="match status" value="2"/>
</dbReference>
<evidence type="ECO:0000256" key="4">
    <source>
        <dbReference type="RuleBase" id="RU000454"/>
    </source>
</evidence>
<feature type="active site" evidence="3">
    <location>
        <position position="362"/>
    </location>
</feature>
<name>A0A2P5I596_DIAHE</name>
<keyword evidence="4" id="KW-0645">Protease</keyword>
<dbReference type="CDD" id="cd05471">
    <property type="entry name" value="pepsin_like"/>
    <property type="match status" value="1"/>
</dbReference>
<organism evidence="8 9">
    <name type="scientific">Diaporthe helianthi</name>
    <dbReference type="NCBI Taxonomy" id="158607"/>
    <lineage>
        <taxon>Eukaryota</taxon>
        <taxon>Fungi</taxon>
        <taxon>Dikarya</taxon>
        <taxon>Ascomycota</taxon>
        <taxon>Pezizomycotina</taxon>
        <taxon>Sordariomycetes</taxon>
        <taxon>Sordariomycetidae</taxon>
        <taxon>Diaporthales</taxon>
        <taxon>Diaporthaceae</taxon>
        <taxon>Diaporthe</taxon>
    </lineage>
</organism>
<keyword evidence="2 4" id="KW-0064">Aspartyl protease</keyword>
<keyword evidence="9" id="KW-1185">Reference proteome</keyword>
<accession>A0A2P5I596</accession>
<evidence type="ECO:0000259" key="7">
    <source>
        <dbReference type="PROSITE" id="PS51767"/>
    </source>
</evidence>
<feature type="compositionally biased region" description="Gly residues" evidence="5">
    <location>
        <begin position="498"/>
        <end position="511"/>
    </location>
</feature>
<comment type="similarity">
    <text evidence="1 4">Belongs to the peptidase A1 family.</text>
</comment>
<evidence type="ECO:0000256" key="3">
    <source>
        <dbReference type="PIRSR" id="PIRSR601461-1"/>
    </source>
</evidence>
<dbReference type="AlphaFoldDB" id="A0A2P5I596"/>
<dbReference type="PRINTS" id="PR00792">
    <property type="entry name" value="PEPSIN"/>
</dbReference>
<dbReference type="Gene3D" id="2.40.70.10">
    <property type="entry name" value="Acid Proteases"/>
    <property type="match status" value="2"/>
</dbReference>
<dbReference type="OrthoDB" id="15189at2759"/>
<evidence type="ECO:0000313" key="8">
    <source>
        <dbReference type="EMBL" id="POS77673.1"/>
    </source>
</evidence>
<feature type="active site" evidence="3">
    <location>
        <position position="114"/>
    </location>
</feature>
<evidence type="ECO:0000256" key="2">
    <source>
        <dbReference type="ARBA" id="ARBA00022750"/>
    </source>
</evidence>
<dbReference type="PROSITE" id="PS51767">
    <property type="entry name" value="PEPTIDASE_A1"/>
    <property type="match status" value="1"/>
</dbReference>
<keyword evidence="6" id="KW-0732">Signal</keyword>
<dbReference type="STRING" id="158607.A0A2P5I596"/>
<dbReference type="GO" id="GO:0000324">
    <property type="term" value="C:fungal-type vacuole"/>
    <property type="evidence" value="ECO:0007669"/>
    <property type="project" value="TreeGrafter"/>
</dbReference>
<feature type="region of interest" description="Disordered" evidence="5">
    <location>
        <begin position="327"/>
        <end position="354"/>
    </location>
</feature>
<dbReference type="EMBL" id="MAVT02000250">
    <property type="protein sequence ID" value="POS77673.1"/>
    <property type="molecule type" value="Genomic_DNA"/>
</dbReference>
<dbReference type="Proteomes" id="UP000094444">
    <property type="component" value="Unassembled WGS sequence"/>
</dbReference>
<evidence type="ECO:0000256" key="6">
    <source>
        <dbReference type="SAM" id="SignalP"/>
    </source>
</evidence>
<feature type="signal peptide" evidence="6">
    <location>
        <begin position="1"/>
        <end position="17"/>
    </location>
</feature>
<sequence>MSSGLLILSTILSSISATLITSSINESPYSIELRSVAGTQTPILGVAPKGCHVKLRRGAHALPKHLALRSVLGLDQDHIGRREEAEPVATVRLTGQSYIADVTVGDQEIPLLVDTGSADLWVAPATFVCLDENHNETSKEACNIPVYFEGTFSGGVAEDQYFSTSYDNGQYVYGEYGYESVTLGGITVPKQQIALASTGHFRAISGDYSGIMGLAFPAMTAARSGGNPQETVDNEEDAASYDPWFTSAVKQNLTEPIFSLALDIDGGGVFALGGAADVPIKGDFVSTPIVTFNLNKEDHSDAELTYYAFMTEDYIIAGKRLSDHSQWNTTDDDDDDDNAPDETSPGQNHHRRHPDIYPVIVDSGYPINILPPSLIKVLYSAFPTPPELVEIQDDGAVLFAAPCDTEVPSFGIQIGGHVFEQSPGDLLIASANVTVNGTAFCALGSQPGIEEAGALGVAFLSSVVAVFDIGASEMRFAQRDGDALGAGIAGGSSDHGNGTVGDGQGSIGGSSTGNMPAPPATSGVANTNAGGRLLPLWGFRF</sequence>
<evidence type="ECO:0000313" key="9">
    <source>
        <dbReference type="Proteomes" id="UP000094444"/>
    </source>
</evidence>
<feature type="chain" id="PRO_5015140123" description="Peptidase A1 domain-containing protein" evidence="6">
    <location>
        <begin position="18"/>
        <end position="541"/>
    </location>
</feature>
<reference evidence="8" key="1">
    <citation type="submission" date="2017-09" db="EMBL/GenBank/DDBJ databases">
        <title>Polyketide synthases of a Diaporthe helianthi virulent isolate.</title>
        <authorList>
            <person name="Baroncelli R."/>
        </authorList>
    </citation>
    <scope>NUCLEOTIDE SEQUENCE [LARGE SCALE GENOMIC DNA]</scope>
    <source>
        <strain evidence="8">7/96</strain>
    </source>
</reference>
<dbReference type="PANTHER" id="PTHR47966">
    <property type="entry name" value="BETA-SITE APP-CLEAVING ENZYME, ISOFORM A-RELATED"/>
    <property type="match status" value="1"/>
</dbReference>
<feature type="compositionally biased region" description="Acidic residues" evidence="5">
    <location>
        <begin position="330"/>
        <end position="340"/>
    </location>
</feature>
<proteinExistence type="inferred from homology"/>
<dbReference type="InParanoid" id="A0A2P5I596"/>
<dbReference type="PANTHER" id="PTHR47966:SF47">
    <property type="entry name" value="ENDOPEPTIDASE, PUTATIVE (AFU_ORTHOLOGUE AFUA_3G01220)-RELATED"/>
    <property type="match status" value="1"/>
</dbReference>
<evidence type="ECO:0000256" key="1">
    <source>
        <dbReference type="ARBA" id="ARBA00007447"/>
    </source>
</evidence>
<dbReference type="InterPro" id="IPR021109">
    <property type="entry name" value="Peptidase_aspartic_dom_sf"/>
</dbReference>
<dbReference type="InterPro" id="IPR001969">
    <property type="entry name" value="Aspartic_peptidase_AS"/>
</dbReference>
<feature type="region of interest" description="Disordered" evidence="5">
    <location>
        <begin position="487"/>
        <end position="526"/>
    </location>
</feature>
<dbReference type="GO" id="GO:0006508">
    <property type="term" value="P:proteolysis"/>
    <property type="evidence" value="ECO:0007669"/>
    <property type="project" value="UniProtKB-KW"/>
</dbReference>
<gene>
    <name evidence="8" type="ORF">DHEL01_v203928</name>
</gene>
<dbReference type="InterPro" id="IPR034164">
    <property type="entry name" value="Pepsin-like_dom"/>
</dbReference>
<comment type="caution">
    <text evidence="8">The sequence shown here is derived from an EMBL/GenBank/DDBJ whole genome shotgun (WGS) entry which is preliminary data.</text>
</comment>
<dbReference type="GO" id="GO:0004190">
    <property type="term" value="F:aspartic-type endopeptidase activity"/>
    <property type="evidence" value="ECO:0007669"/>
    <property type="project" value="UniProtKB-KW"/>
</dbReference>
<keyword evidence="4" id="KW-0378">Hydrolase</keyword>
<protein>
    <recommendedName>
        <fullName evidence="7">Peptidase A1 domain-containing protein</fullName>
    </recommendedName>
</protein>